<evidence type="ECO:0000313" key="4">
    <source>
        <dbReference type="Proteomes" id="UP000800094"/>
    </source>
</evidence>
<keyword evidence="4" id="KW-1185">Reference proteome</keyword>
<dbReference type="PANTHER" id="PTHR13037:SF24">
    <property type="entry name" value="POLYCOMB PROTEIN PCL-RELATED"/>
    <property type="match status" value="1"/>
</dbReference>
<dbReference type="RefSeq" id="XP_033676285.1">
    <property type="nucleotide sequence ID" value="XM_033836040.1"/>
</dbReference>
<gene>
    <name evidence="3" type="ORF">BU26DRAFT_611112</name>
</gene>
<reference evidence="3" key="1">
    <citation type="journal article" date="2020" name="Stud. Mycol.">
        <title>101 Dothideomycetes genomes: a test case for predicting lifestyles and emergence of pathogens.</title>
        <authorList>
            <person name="Haridas S."/>
            <person name="Albert R."/>
            <person name="Binder M."/>
            <person name="Bloem J."/>
            <person name="Labutti K."/>
            <person name="Salamov A."/>
            <person name="Andreopoulos B."/>
            <person name="Baker S."/>
            <person name="Barry K."/>
            <person name="Bills G."/>
            <person name="Bluhm B."/>
            <person name="Cannon C."/>
            <person name="Castanera R."/>
            <person name="Culley D."/>
            <person name="Daum C."/>
            <person name="Ezra D."/>
            <person name="Gonzalez J."/>
            <person name="Henrissat B."/>
            <person name="Kuo A."/>
            <person name="Liang C."/>
            <person name="Lipzen A."/>
            <person name="Lutzoni F."/>
            <person name="Magnuson J."/>
            <person name="Mondo S."/>
            <person name="Nolan M."/>
            <person name="Ohm R."/>
            <person name="Pangilinan J."/>
            <person name="Park H.-J."/>
            <person name="Ramirez L."/>
            <person name="Alfaro M."/>
            <person name="Sun H."/>
            <person name="Tritt A."/>
            <person name="Yoshinaga Y."/>
            <person name="Zwiers L.-H."/>
            <person name="Turgeon B."/>
            <person name="Goodwin S."/>
            <person name="Spatafora J."/>
            <person name="Crous P."/>
            <person name="Grigoriev I."/>
        </authorList>
    </citation>
    <scope>NUCLEOTIDE SEQUENCE</scope>
    <source>
        <strain evidence="3">CBS 122368</strain>
    </source>
</reference>
<evidence type="ECO:0000313" key="3">
    <source>
        <dbReference type="EMBL" id="KAF2241281.1"/>
    </source>
</evidence>
<feature type="compositionally biased region" description="Low complexity" evidence="2">
    <location>
        <begin position="1307"/>
        <end position="1324"/>
    </location>
</feature>
<name>A0A6A6HTE3_9PLEO</name>
<accession>A0A6A6HTE3</accession>
<dbReference type="GeneID" id="54589370"/>
<evidence type="ECO:0000256" key="2">
    <source>
        <dbReference type="SAM" id="MobiDB-lite"/>
    </source>
</evidence>
<dbReference type="PANTHER" id="PTHR13037">
    <property type="entry name" value="FORMIN"/>
    <property type="match status" value="1"/>
</dbReference>
<proteinExistence type="predicted"/>
<keyword evidence="1" id="KW-0945">Host-virus interaction</keyword>
<evidence type="ECO:0000256" key="1">
    <source>
        <dbReference type="ARBA" id="ARBA00022581"/>
    </source>
</evidence>
<feature type="region of interest" description="Disordered" evidence="2">
    <location>
        <begin position="1413"/>
        <end position="1502"/>
    </location>
</feature>
<dbReference type="OrthoDB" id="5372703at2759"/>
<sequence>MASDPTKVLILPFLQRWEQASSKLSLRILIIPRDPFIIPFVEENPNSTAFFPNVQFTFNIRLLPSLQQLPTPQSGETVQTVSLPVDPHYLEVFKKLQENYGSIIDKSPTRIARPAGATPLLVRKHLPVSYRDATGYTPTGSELFTTDDTYSCAMKKLQPKAWEKFKARPFAPSWGELIASILRIPDFGVKAGLIRVFDISIPAAKAENGGYLWLELDGHTSTVIGVNASSPAKTYATRIPALNESRDLFSPVLFPVQGTAPSVEYDSISREAGDYLDGWVKAVHCVQPTNALVTSEQKNDSRPVKDLGIRLGWDDEQVTIWANRQMNPDPAKRGYDEFPLGVHGYRVDVKDASSNSWYSLSRAEGTFGIEGAVIGDITSELGVDVHPFKTMLDAKADPNYWLPMYFANWVQTSLVGMDQDSMAILGRQMPSSGVHRGVVDPALQLRYGKSYQFRVRLMDHTGGGPAIGSTPSNLGASPSAAIIFRRWIKPLTPTLVGPMPSLKDEHGAENIPEVALLEFKRPAMSYPACVFAGFPNAVAELKRKAADIARRVAQMPPDSADFLPEPSLPDPDVDRVEITVLVQTVPQDPLASDGPYMILYTTTRRFPDDFSASVKVAVQFQDCADIWHPPAAWKSTATEGPVLLPKARTIRLRINALCRDEPNVENRYFGEEDVRRGPQLVIPLRKNSASEQNLFAPNPPSYTINGFFMQPDLDMTAKLAAALGLRNSKDTTLRARAGRRVVFACASSLLHVLGPDRGSLSFATQADLALRWIVVIRLTLRRDWSWDGMPLDGIRVSRGGTAILFFAPTHSVTEDALAASPDRSSSDIVIVDVIDPNPRPGQKPTEINLQYKIDANFLTTATATSDAPLELSIRLPITTPPTQVPELVSVGVAMSPYEHDPSYSTTMPRKKMLWVEFASPLEDDQDRYFCRVLKYAPDPLLVPSQYDIEDSQEPGMPLDPESVRQIVPGQSSDFAGQDSMQQLIPTTSPLHWVLPLPIGIADDSLELLGFWTYELRVGHFNDETHTRWCTAQGRFGAPLRITGVQHPPPTLTCSLSRDGTFITISAPFAKAAHNGKVLKVGMPKTKIWFLLYAQVAQVDGDGKRNILLDRRAGSSGEGGVVPSTARFRVEGDHEQNGLNVLLATYGLKRGTPLTIASGYGAAPSQLGAVGGLHPDQPPNLPAHAAETTPHPSAASSASSSPSSSMETPPTTVATPAASVSPDAHAPLKRKRDDSTQTSANDVYTPPSKQPRTETCGWCHRDFSASPLRSSSDPIALAPQLDAHDETGDSEDVNDDMRSTSVKRKASRSSLAASDTESKASSSATAAHYRTNVLTRARCYVSFRRIPEPLRSYIDAITTPALSQERKTQLDVIAAKAVDEYIDALEASAPGEDDCIAPLQGALKAMDQHRRLHLPTKDDWKPELKPEVRKPRLSFAPEAAPALPSKRHQPATSLPLEDSTELPVPSLISDIPGSSESDSIFMPPPPPRRPASPVKDSDVKTPRPDITVGLTRAFVHQKLVDAHIPGIEDCTAAGEWLDDLGTYEGLCSMPTVRVHNFRFPFLVLEGKSYATGGASVYNAQNQAVVSGACGLKILHHLETLAPSPDPPAASELPRSEVPPTQPGQPDEESGACSDDAAQPLPATTPLVFSICTQGPSLELWAHYTTVVDNVRTYNMSIITTGYGTLPKQLAPFLEALEGVMRWAATDYIDRIVSRIGSYARARASEPEVA</sequence>
<feature type="region of interest" description="Disordered" evidence="2">
    <location>
        <begin position="1167"/>
        <end position="1256"/>
    </location>
</feature>
<feature type="region of interest" description="Disordered" evidence="2">
    <location>
        <begin position="1283"/>
        <end position="1324"/>
    </location>
</feature>
<dbReference type="Proteomes" id="UP000800094">
    <property type="component" value="Unassembled WGS sequence"/>
</dbReference>
<feature type="compositionally biased region" description="Basic and acidic residues" evidence="2">
    <location>
        <begin position="1414"/>
        <end position="1429"/>
    </location>
</feature>
<protein>
    <submittedName>
        <fullName evidence="3">Uncharacterized protein</fullName>
    </submittedName>
</protein>
<dbReference type="EMBL" id="ML987213">
    <property type="protein sequence ID" value="KAF2241281.1"/>
    <property type="molecule type" value="Genomic_DNA"/>
</dbReference>
<organism evidence="3 4">
    <name type="scientific">Trematosphaeria pertusa</name>
    <dbReference type="NCBI Taxonomy" id="390896"/>
    <lineage>
        <taxon>Eukaryota</taxon>
        <taxon>Fungi</taxon>
        <taxon>Dikarya</taxon>
        <taxon>Ascomycota</taxon>
        <taxon>Pezizomycotina</taxon>
        <taxon>Dothideomycetes</taxon>
        <taxon>Pleosporomycetidae</taxon>
        <taxon>Pleosporales</taxon>
        <taxon>Massarineae</taxon>
        <taxon>Trematosphaeriaceae</taxon>
        <taxon>Trematosphaeria</taxon>
    </lineage>
</organism>
<feature type="region of interest" description="Disordered" evidence="2">
    <location>
        <begin position="1599"/>
        <end position="1635"/>
    </location>
</feature>
<feature type="compositionally biased region" description="Low complexity" evidence="2">
    <location>
        <begin position="1181"/>
        <end position="1221"/>
    </location>
</feature>